<evidence type="ECO:0000313" key="7">
    <source>
        <dbReference type="EMBL" id="GAI09539.1"/>
    </source>
</evidence>
<reference evidence="7" key="1">
    <citation type="journal article" date="2014" name="Front. Microbiol.">
        <title>High frequency of phylogenetically diverse reductive dehalogenase-homologous genes in deep subseafloor sedimentary metagenomes.</title>
        <authorList>
            <person name="Kawai M."/>
            <person name="Futagami T."/>
            <person name="Toyoda A."/>
            <person name="Takaki Y."/>
            <person name="Nishi S."/>
            <person name="Hori S."/>
            <person name="Arai W."/>
            <person name="Tsubouchi T."/>
            <person name="Morono Y."/>
            <person name="Uchiyama I."/>
            <person name="Ito T."/>
            <person name="Fujiyama A."/>
            <person name="Inagaki F."/>
            <person name="Takami H."/>
        </authorList>
    </citation>
    <scope>NUCLEOTIDE SEQUENCE</scope>
    <source>
        <strain evidence="7">Expedition CK06-06</strain>
    </source>
</reference>
<organism evidence="7">
    <name type="scientific">marine sediment metagenome</name>
    <dbReference type="NCBI Taxonomy" id="412755"/>
    <lineage>
        <taxon>unclassified sequences</taxon>
        <taxon>metagenomes</taxon>
        <taxon>ecological metagenomes</taxon>
    </lineage>
</organism>
<keyword evidence="5" id="KW-0411">Iron-sulfur</keyword>
<dbReference type="InterPro" id="IPR007197">
    <property type="entry name" value="rSAM"/>
</dbReference>
<evidence type="ECO:0000256" key="5">
    <source>
        <dbReference type="ARBA" id="ARBA00023014"/>
    </source>
</evidence>
<dbReference type="InterPro" id="IPR006638">
    <property type="entry name" value="Elp3/MiaA/NifB-like_rSAM"/>
</dbReference>
<dbReference type="CDD" id="cd01335">
    <property type="entry name" value="Radical_SAM"/>
    <property type="match status" value="1"/>
</dbReference>
<evidence type="ECO:0000256" key="2">
    <source>
        <dbReference type="ARBA" id="ARBA00022691"/>
    </source>
</evidence>
<dbReference type="PROSITE" id="PS51918">
    <property type="entry name" value="RADICAL_SAM"/>
    <property type="match status" value="1"/>
</dbReference>
<sequence>RLVEVLKYLNKKFPHLDRIGTYATPQAALVKSIDELKELNRLGLKIAYMGVETGDEELLKKIDKGASCDQIVEAGRKIRQAGITLSVTVILGLGGVEGSENHALKTAQILSDIDPDFAGALTILLVPGTPLHRDWEKGKFSLISPFQSLEELRLIIQNSSFTNCFFTANHASNYLPIKARLPQQKAEVLKLIDEVLDTKDMSRLRPEFTRAL</sequence>
<evidence type="ECO:0000256" key="4">
    <source>
        <dbReference type="ARBA" id="ARBA00023004"/>
    </source>
</evidence>
<dbReference type="AlphaFoldDB" id="X1MT38"/>
<evidence type="ECO:0000256" key="3">
    <source>
        <dbReference type="ARBA" id="ARBA00022723"/>
    </source>
</evidence>
<name>X1MT38_9ZZZZ</name>
<keyword evidence="2" id="KW-0949">S-adenosyl-L-methionine</keyword>
<evidence type="ECO:0000259" key="6">
    <source>
        <dbReference type="PROSITE" id="PS51918"/>
    </source>
</evidence>
<feature type="non-terminal residue" evidence="7">
    <location>
        <position position="1"/>
    </location>
</feature>
<comment type="cofactor">
    <cofactor evidence="1">
        <name>[4Fe-4S] cluster</name>
        <dbReference type="ChEBI" id="CHEBI:49883"/>
    </cofactor>
</comment>
<dbReference type="InterPro" id="IPR058240">
    <property type="entry name" value="rSAM_sf"/>
</dbReference>
<dbReference type="GO" id="GO:0051536">
    <property type="term" value="F:iron-sulfur cluster binding"/>
    <property type="evidence" value="ECO:0007669"/>
    <property type="project" value="UniProtKB-KW"/>
</dbReference>
<dbReference type="Gene3D" id="3.20.20.70">
    <property type="entry name" value="Aldolase class I"/>
    <property type="match status" value="1"/>
</dbReference>
<comment type="caution">
    <text evidence="7">The sequence shown here is derived from an EMBL/GenBank/DDBJ whole genome shotgun (WGS) entry which is preliminary data.</text>
</comment>
<protein>
    <recommendedName>
        <fullName evidence="6">Radical SAM core domain-containing protein</fullName>
    </recommendedName>
</protein>
<dbReference type="Pfam" id="PF04055">
    <property type="entry name" value="Radical_SAM"/>
    <property type="match status" value="1"/>
</dbReference>
<dbReference type="GO" id="GO:0003824">
    <property type="term" value="F:catalytic activity"/>
    <property type="evidence" value="ECO:0007669"/>
    <property type="project" value="InterPro"/>
</dbReference>
<dbReference type="InterPro" id="IPR013785">
    <property type="entry name" value="Aldolase_TIM"/>
</dbReference>
<dbReference type="InterPro" id="IPR051198">
    <property type="entry name" value="BchE-like"/>
</dbReference>
<proteinExistence type="predicted"/>
<keyword evidence="4" id="KW-0408">Iron</keyword>
<dbReference type="EMBL" id="BARV01007552">
    <property type="protein sequence ID" value="GAI09539.1"/>
    <property type="molecule type" value="Genomic_DNA"/>
</dbReference>
<dbReference type="PANTHER" id="PTHR43409:SF4">
    <property type="entry name" value="RADICAL SAM SUPERFAMILY PROTEIN"/>
    <property type="match status" value="1"/>
</dbReference>
<feature type="domain" description="Radical SAM core" evidence="6">
    <location>
        <begin position="1"/>
        <end position="162"/>
    </location>
</feature>
<evidence type="ECO:0000256" key="1">
    <source>
        <dbReference type="ARBA" id="ARBA00001966"/>
    </source>
</evidence>
<dbReference type="SMART" id="SM00729">
    <property type="entry name" value="Elp3"/>
    <property type="match status" value="1"/>
</dbReference>
<dbReference type="PANTHER" id="PTHR43409">
    <property type="entry name" value="ANAEROBIC MAGNESIUM-PROTOPORPHYRIN IX MONOMETHYL ESTER CYCLASE-RELATED"/>
    <property type="match status" value="1"/>
</dbReference>
<keyword evidence="3" id="KW-0479">Metal-binding</keyword>
<dbReference type="GO" id="GO:0046872">
    <property type="term" value="F:metal ion binding"/>
    <property type="evidence" value="ECO:0007669"/>
    <property type="project" value="UniProtKB-KW"/>
</dbReference>
<dbReference type="SUPFAM" id="SSF102114">
    <property type="entry name" value="Radical SAM enzymes"/>
    <property type="match status" value="1"/>
</dbReference>
<accession>X1MT38</accession>
<gene>
    <name evidence="7" type="ORF">S06H3_15356</name>
</gene>